<evidence type="ECO:0000313" key="3">
    <source>
        <dbReference type="EMBL" id="MFC5521408.1"/>
    </source>
</evidence>
<dbReference type="InterPro" id="IPR057840">
    <property type="entry name" value="FimV_N"/>
</dbReference>
<dbReference type="Proteomes" id="UP001596084">
    <property type="component" value="Unassembled WGS sequence"/>
</dbReference>
<dbReference type="InterPro" id="IPR036779">
    <property type="entry name" value="LysM_dom_sf"/>
</dbReference>
<accession>A0ABW0QA48</accession>
<keyword evidence="4" id="KW-1185">Reference proteome</keyword>
<sequence>MNNQGRWRIGALATAIALLGSLAAFEAHALALGRITVQSALGEPLRAEIDIADINANEAASLKAGVASPEAFKAAGFEYSAVVAGLEVNLQRRPDGRSYLRLTSNRPVTEPFVDLILQANWASGRVTRDYTMLFDPPSLRANSASAAVAPTAPALSRPAAPTTAPARISQPSAPSPATVTKALVAPASPVEKNPAAEHQVTVKGGDTAGKIAARNKPASVSLDQMLLALLRSNPDAFIGGNVNRIKSGAVLDVPSAEAASAISASEATQTIVAQSKDFNAFRRRLAEGAPTTQVTSANRQAAGKVQASVEDHAPANATPDRLTLSKGAVQGKAGTPTEDQIAKDRQAKDSSARVAELSKNISDLNKLAGVPSVAPAATPAAAAAQVPGVAVPAPASLPAAPPAAAVSAAVAAPALQAASAASGAEAAISPASAAAVSAAPLAAASAPAAAVSAAAAPVAAAPKPKVLVPPPPEPSLLDGLLENPLALPLGGGLLALLAGFGLYRYRQRNNGTQVDSSFLESRLQPDSFFGASGGQRIDTNEGNLTGSSLVYSPSQLDAAGDVDPVAEADVYLAYGRDLQAEEILKEALRTSPTRVAIHAKLLEIYAKRRDGKGFEAVARDAFDLTHGSGPEWAYIIEMGRELDPANPLYQPGGQPDGQPGENHTATAAAAVIPPVTVAPVVAPLAQTLAAAPPLDVDFDLDLSLDDEPPVPTIPTPMAGTASAPVADEPTMALKPGAALNGLDMDFNIAAAPLPSAAAPAAASRPAEAASADIDFLSEGMDFTPEPFTPSKPVLPDHKAAAPANNGMLEFDLGALSLDLEPVTESPHAVAATSGDPLETKFLLAEEFRALGDSDGARSLAEEVLAGASGPLKVKAQAFLNALS</sequence>
<dbReference type="InterPro" id="IPR038440">
    <property type="entry name" value="FimV_C_sf"/>
</dbReference>
<feature type="region of interest" description="Disordered" evidence="1">
    <location>
        <begin position="313"/>
        <end position="350"/>
    </location>
</feature>
<feature type="domain" description="FimV N-terminal" evidence="2">
    <location>
        <begin position="30"/>
        <end position="137"/>
    </location>
</feature>
<protein>
    <submittedName>
        <fullName evidence="3">FimV/HubP family polar landmark protein</fullName>
    </submittedName>
</protein>
<dbReference type="InterPro" id="IPR020012">
    <property type="entry name" value="LysM_FimV"/>
</dbReference>
<dbReference type="PANTHER" id="PTHR45725">
    <property type="entry name" value="FORMIN HOMOLOGY 2 FAMILY MEMBER"/>
    <property type="match status" value="1"/>
</dbReference>
<evidence type="ECO:0000256" key="1">
    <source>
        <dbReference type="SAM" id="MobiDB-lite"/>
    </source>
</evidence>
<feature type="compositionally biased region" description="Polar residues" evidence="1">
    <location>
        <begin position="290"/>
        <end position="299"/>
    </location>
</feature>
<evidence type="ECO:0000313" key="4">
    <source>
        <dbReference type="Proteomes" id="UP001596084"/>
    </source>
</evidence>
<dbReference type="Pfam" id="PF25800">
    <property type="entry name" value="FimV_N"/>
    <property type="match status" value="1"/>
</dbReference>
<dbReference type="NCBIfam" id="TIGR03505">
    <property type="entry name" value="FimV_core"/>
    <property type="match status" value="1"/>
</dbReference>
<dbReference type="Gene3D" id="3.10.350.10">
    <property type="entry name" value="LysM domain"/>
    <property type="match status" value="1"/>
</dbReference>
<feature type="region of interest" description="Disordered" evidence="1">
    <location>
        <begin position="152"/>
        <end position="179"/>
    </location>
</feature>
<dbReference type="PANTHER" id="PTHR45725:SF18">
    <property type="entry name" value="ORC1-LIKE AAA ATPASE DOMAIN-CONTAINING PROTEIN"/>
    <property type="match status" value="1"/>
</dbReference>
<feature type="compositionally biased region" description="Polar residues" evidence="1">
    <location>
        <begin position="169"/>
        <end position="178"/>
    </location>
</feature>
<organism evidence="3 4">
    <name type="scientific">Polaromonas jejuensis</name>
    <dbReference type="NCBI Taxonomy" id="457502"/>
    <lineage>
        <taxon>Bacteria</taxon>
        <taxon>Pseudomonadati</taxon>
        <taxon>Pseudomonadota</taxon>
        <taxon>Betaproteobacteria</taxon>
        <taxon>Burkholderiales</taxon>
        <taxon>Comamonadaceae</taxon>
        <taxon>Polaromonas</taxon>
    </lineage>
</organism>
<reference evidence="4" key="1">
    <citation type="journal article" date="2019" name="Int. J. Syst. Evol. Microbiol.">
        <title>The Global Catalogue of Microorganisms (GCM) 10K type strain sequencing project: providing services to taxonomists for standard genome sequencing and annotation.</title>
        <authorList>
            <consortium name="The Broad Institute Genomics Platform"/>
            <consortium name="The Broad Institute Genome Sequencing Center for Infectious Disease"/>
            <person name="Wu L."/>
            <person name="Ma J."/>
        </authorList>
    </citation>
    <scope>NUCLEOTIDE SEQUENCE [LARGE SCALE GENOMIC DNA]</scope>
    <source>
        <strain evidence="4">CGMCC 4.7277</strain>
    </source>
</reference>
<proteinExistence type="predicted"/>
<gene>
    <name evidence="3" type="ORF">ACFPP7_10825</name>
</gene>
<dbReference type="Gene3D" id="1.20.58.2200">
    <property type="match status" value="1"/>
</dbReference>
<comment type="caution">
    <text evidence="3">The sequence shown here is derived from an EMBL/GenBank/DDBJ whole genome shotgun (WGS) entry which is preliminary data.</text>
</comment>
<evidence type="ECO:0000259" key="2">
    <source>
        <dbReference type="Pfam" id="PF25800"/>
    </source>
</evidence>
<feature type="region of interest" description="Disordered" evidence="1">
    <location>
        <begin position="289"/>
        <end position="308"/>
    </location>
</feature>
<name>A0ABW0QA48_9BURK</name>
<feature type="compositionally biased region" description="Basic and acidic residues" evidence="1">
    <location>
        <begin position="340"/>
        <end position="350"/>
    </location>
</feature>
<dbReference type="RefSeq" id="WP_377372021.1">
    <property type="nucleotide sequence ID" value="NZ_JBHSMX010000014.1"/>
</dbReference>
<feature type="compositionally biased region" description="Low complexity" evidence="1">
    <location>
        <begin position="152"/>
        <end position="166"/>
    </location>
</feature>
<dbReference type="EMBL" id="JBHSMX010000014">
    <property type="protein sequence ID" value="MFC5521408.1"/>
    <property type="molecule type" value="Genomic_DNA"/>
</dbReference>
<dbReference type="InterPro" id="IPR051425">
    <property type="entry name" value="Formin_Homology"/>
</dbReference>